<keyword evidence="3" id="KW-1185">Reference proteome</keyword>
<proteinExistence type="predicted"/>
<comment type="caution">
    <text evidence="2">The sequence shown here is derived from an EMBL/GenBank/DDBJ whole genome shotgun (WGS) entry which is preliminary data.</text>
</comment>
<protein>
    <submittedName>
        <fullName evidence="2">Uncharacterized protein</fullName>
    </submittedName>
</protein>
<dbReference type="Proteomes" id="UP000479710">
    <property type="component" value="Unassembled WGS sequence"/>
</dbReference>
<evidence type="ECO:0000256" key="1">
    <source>
        <dbReference type="SAM" id="MobiDB-lite"/>
    </source>
</evidence>
<evidence type="ECO:0000313" key="2">
    <source>
        <dbReference type="EMBL" id="KAF0909806.1"/>
    </source>
</evidence>
<dbReference type="EMBL" id="SPHZ02000006">
    <property type="protein sequence ID" value="KAF0909806.1"/>
    <property type="molecule type" value="Genomic_DNA"/>
</dbReference>
<organism evidence="2 3">
    <name type="scientific">Oryza meyeriana var. granulata</name>
    <dbReference type="NCBI Taxonomy" id="110450"/>
    <lineage>
        <taxon>Eukaryota</taxon>
        <taxon>Viridiplantae</taxon>
        <taxon>Streptophyta</taxon>
        <taxon>Embryophyta</taxon>
        <taxon>Tracheophyta</taxon>
        <taxon>Spermatophyta</taxon>
        <taxon>Magnoliopsida</taxon>
        <taxon>Liliopsida</taxon>
        <taxon>Poales</taxon>
        <taxon>Poaceae</taxon>
        <taxon>BOP clade</taxon>
        <taxon>Oryzoideae</taxon>
        <taxon>Oryzeae</taxon>
        <taxon>Oryzinae</taxon>
        <taxon>Oryza</taxon>
        <taxon>Oryza meyeriana</taxon>
    </lineage>
</organism>
<feature type="region of interest" description="Disordered" evidence="1">
    <location>
        <begin position="1"/>
        <end position="45"/>
    </location>
</feature>
<dbReference type="AlphaFoldDB" id="A0A6G1DBL6"/>
<feature type="compositionally biased region" description="Low complexity" evidence="1">
    <location>
        <begin position="123"/>
        <end position="134"/>
    </location>
</feature>
<feature type="compositionally biased region" description="Basic and acidic residues" evidence="1">
    <location>
        <begin position="35"/>
        <end position="44"/>
    </location>
</feature>
<evidence type="ECO:0000313" key="3">
    <source>
        <dbReference type="Proteomes" id="UP000479710"/>
    </source>
</evidence>
<feature type="compositionally biased region" description="Polar residues" evidence="1">
    <location>
        <begin position="107"/>
        <end position="122"/>
    </location>
</feature>
<sequence>MGKNIMDHSNLSEEAKESSEHMKRKQQDSFVGTTKNDHVDHSELECSNMSDLAKKDVLDKVENLDMATMDVPKEVEQCNNLVNKTRRNNGKRTRKDNSGSKTKKSSDCSVQGHGTSRSVKGRTTNPTSGNSSPTQYPTGRGPTRGNLPHGFV</sequence>
<feature type="compositionally biased region" description="Basic and acidic residues" evidence="1">
    <location>
        <begin position="10"/>
        <end position="27"/>
    </location>
</feature>
<name>A0A6G1DBL6_9ORYZ</name>
<gene>
    <name evidence="2" type="ORF">E2562_000126</name>
</gene>
<accession>A0A6G1DBL6</accession>
<feature type="region of interest" description="Disordered" evidence="1">
    <location>
        <begin position="68"/>
        <end position="152"/>
    </location>
</feature>
<feature type="compositionally biased region" description="Basic residues" evidence="1">
    <location>
        <begin position="84"/>
        <end position="94"/>
    </location>
</feature>
<reference evidence="2 3" key="1">
    <citation type="submission" date="2019-11" db="EMBL/GenBank/DDBJ databases">
        <title>Whole genome sequence of Oryza granulata.</title>
        <authorList>
            <person name="Li W."/>
        </authorList>
    </citation>
    <scope>NUCLEOTIDE SEQUENCE [LARGE SCALE GENOMIC DNA]</scope>
    <source>
        <strain evidence="3">cv. Menghai</strain>
        <tissue evidence="2">Leaf</tissue>
    </source>
</reference>
<dbReference type="OrthoDB" id="605241at2759"/>